<protein>
    <submittedName>
        <fullName evidence="2">Putative non-specific serine/threonine protein kinase</fullName>
        <ecNumber evidence="2">2.7.11.1</ecNumber>
    </submittedName>
</protein>
<keyword evidence="3" id="KW-1185">Reference proteome</keyword>
<gene>
    <name evidence="2" type="ORF">RchiOBHm_Chr2g0117291</name>
</gene>
<feature type="region of interest" description="Disordered" evidence="1">
    <location>
        <begin position="465"/>
        <end position="529"/>
    </location>
</feature>
<keyword evidence="2" id="KW-0418">Kinase</keyword>
<comment type="caution">
    <text evidence="2">The sequence shown here is derived from an EMBL/GenBank/DDBJ whole genome shotgun (WGS) entry which is preliminary data.</text>
</comment>
<dbReference type="Pfam" id="PF14223">
    <property type="entry name" value="Retrotran_gag_2"/>
    <property type="match status" value="1"/>
</dbReference>
<dbReference type="Gramene" id="PRQ49025">
    <property type="protein sequence ID" value="PRQ49025"/>
    <property type="gene ID" value="RchiOBHm_Chr2g0117291"/>
</dbReference>
<dbReference type="Proteomes" id="UP000238479">
    <property type="component" value="Chromosome 2"/>
</dbReference>
<accession>A0A2P6RRG7</accession>
<dbReference type="GO" id="GO:0004674">
    <property type="term" value="F:protein serine/threonine kinase activity"/>
    <property type="evidence" value="ECO:0007669"/>
    <property type="project" value="UniProtKB-KW"/>
</dbReference>
<dbReference type="PANTHER" id="PTHR47481">
    <property type="match status" value="1"/>
</dbReference>
<evidence type="ECO:0000313" key="2">
    <source>
        <dbReference type="EMBL" id="PRQ49025.1"/>
    </source>
</evidence>
<organism evidence="2 3">
    <name type="scientific">Rosa chinensis</name>
    <name type="common">China rose</name>
    <dbReference type="NCBI Taxonomy" id="74649"/>
    <lineage>
        <taxon>Eukaryota</taxon>
        <taxon>Viridiplantae</taxon>
        <taxon>Streptophyta</taxon>
        <taxon>Embryophyta</taxon>
        <taxon>Tracheophyta</taxon>
        <taxon>Spermatophyta</taxon>
        <taxon>Magnoliopsida</taxon>
        <taxon>eudicotyledons</taxon>
        <taxon>Gunneridae</taxon>
        <taxon>Pentapetalae</taxon>
        <taxon>rosids</taxon>
        <taxon>fabids</taxon>
        <taxon>Rosales</taxon>
        <taxon>Rosaceae</taxon>
        <taxon>Rosoideae</taxon>
        <taxon>Rosoideae incertae sedis</taxon>
        <taxon>Rosa</taxon>
    </lineage>
</organism>
<proteinExistence type="predicted"/>
<feature type="compositionally biased region" description="Polar residues" evidence="1">
    <location>
        <begin position="473"/>
        <end position="488"/>
    </location>
</feature>
<reference evidence="2 3" key="1">
    <citation type="journal article" date="2018" name="Nat. Genet.">
        <title>The Rosa genome provides new insights in the design of modern roses.</title>
        <authorList>
            <person name="Bendahmane M."/>
        </authorList>
    </citation>
    <scope>NUCLEOTIDE SEQUENCE [LARGE SCALE GENOMIC DNA]</scope>
    <source>
        <strain evidence="3">cv. Old Blush</strain>
    </source>
</reference>
<evidence type="ECO:0000313" key="3">
    <source>
        <dbReference type="Proteomes" id="UP000238479"/>
    </source>
</evidence>
<dbReference type="EMBL" id="PDCK01000040">
    <property type="protein sequence ID" value="PRQ49025.1"/>
    <property type="molecule type" value="Genomic_DNA"/>
</dbReference>
<feature type="region of interest" description="Disordered" evidence="1">
    <location>
        <begin position="389"/>
        <end position="429"/>
    </location>
</feature>
<dbReference type="PANTHER" id="PTHR47481:SF34">
    <property type="entry name" value="CCHC-TYPE DOMAIN-CONTAINING PROTEIN"/>
    <property type="match status" value="1"/>
</dbReference>
<name>A0A2P6RRG7_ROSCH</name>
<keyword evidence="2" id="KW-0808">Transferase</keyword>
<sequence>MTSYIESTSREVDNVSLGISIQTKGLLVSFVLPFLLLKLRTSLYGPRKEETKKERKISSRFNLLDQLSSEEMASPCQTCNTISVRLDETNYPTWVFQMQHHLRGHGLLKFVDGSHPCPPQFLVIDDGSLKNNSVAREKWMEQDSSAISLIIITLSPDALTLVVGCLTSMEVWLTLKQRYASTSELHIMKLKSTLQSIQKGSDCIEKYLLKFKSARDQLASVGVTISDQDVKGLILAGLPIEYGPTRQIIRGKNDIEMEEVRCLLLSAEYEIELKHNALSLSSLAAMIAQNSLANSSPTYMMNNASASNTSDFLSSQFSQQSSCFAQPTGFIAQNGESVQLPYDGYGNGGLQHNGAFNLRGFQQTASVQQKHNFQPNRGLMQQHDFSHQNFSPHVSYTNSENYSQQSYSDNNGKNSFSRPHISNNKSYNTGQSYSGSVVCQICEKPGGMQVLYGGPQVQGYSQIPVTREDDNGSKTNIENTQNVSQDEYVSTSKEKQEVVSKEVSKEKIESESENGDEGNQPEKFMEESSDEKDTFPFELCLPDEDSLITVVDYKDMVERNQVKADGVSLSAAVDSSSKPMDSKIGIQDANSSQVYKSEAINDVSDMSSSSSMSNDMYKPHKVNGVRWEAIQAVRDHDGMLGLNHFKLLNSKHNTQGVGLSHLKNKKVDSSATTSICSCSRAGSVEKENSDLNKDAAENKAFIPPYSIPSKWQQAILKEIDTLLIQGTWQLPCTSLERPLLNCRQACRPMKLWQLPLISPG</sequence>
<evidence type="ECO:0000256" key="1">
    <source>
        <dbReference type="SAM" id="MobiDB-lite"/>
    </source>
</evidence>
<keyword evidence="2" id="KW-0723">Serine/threonine-protein kinase</keyword>
<dbReference type="AlphaFoldDB" id="A0A2P6RRG7"/>
<dbReference type="EC" id="2.7.11.1" evidence="2"/>
<feature type="compositionally biased region" description="Basic and acidic residues" evidence="1">
    <location>
        <begin position="492"/>
        <end position="510"/>
    </location>
</feature>